<organism evidence="1 2">
    <name type="scientific">Massilia aurea</name>
    <dbReference type="NCBI Taxonomy" id="373040"/>
    <lineage>
        <taxon>Bacteria</taxon>
        <taxon>Pseudomonadati</taxon>
        <taxon>Pseudomonadota</taxon>
        <taxon>Betaproteobacteria</taxon>
        <taxon>Burkholderiales</taxon>
        <taxon>Oxalobacteraceae</taxon>
        <taxon>Telluria group</taxon>
        <taxon>Massilia</taxon>
    </lineage>
</organism>
<sequence>MGLFSASKSFFSAIAGALSTTHSWQYTADRDQRTCTCCGRQEEMVLDLVSTNWEVLVPAT</sequence>
<dbReference type="OrthoDB" id="8759936at2"/>
<gene>
    <name evidence="1" type="ORF">NM04_17665</name>
</gene>
<reference evidence="1" key="1">
    <citation type="submission" date="2014-10" db="EMBL/GenBank/DDBJ databases">
        <title>Massilia sp. genome.</title>
        <authorList>
            <person name="Xu B."/>
            <person name="Dai L."/>
            <person name="Huang Z."/>
        </authorList>
    </citation>
    <scope>NUCLEOTIDE SEQUENCE [LARGE SCALE GENOMIC DNA]</scope>
    <source>
        <strain evidence="1">CFS-1</strain>
    </source>
</reference>
<evidence type="ECO:0000313" key="1">
    <source>
        <dbReference type="EMBL" id="RNF29480.1"/>
    </source>
</evidence>
<dbReference type="Proteomes" id="UP000283254">
    <property type="component" value="Unassembled WGS sequence"/>
</dbReference>
<comment type="caution">
    <text evidence="1">The sequence shown here is derived from an EMBL/GenBank/DDBJ whole genome shotgun (WGS) entry which is preliminary data.</text>
</comment>
<protein>
    <submittedName>
        <fullName evidence="1">Uncharacterized protein</fullName>
    </submittedName>
</protein>
<dbReference type="AlphaFoldDB" id="A0A422QHP7"/>
<proteinExistence type="predicted"/>
<dbReference type="EMBL" id="JSAB01000197">
    <property type="protein sequence ID" value="RNF29480.1"/>
    <property type="molecule type" value="Genomic_DNA"/>
</dbReference>
<name>A0A422QHP7_9BURK</name>
<keyword evidence="2" id="KW-1185">Reference proteome</keyword>
<accession>A0A422QHP7</accession>
<dbReference type="RefSeq" id="WP_123070785.1">
    <property type="nucleotide sequence ID" value="NZ_JSAB01000197.1"/>
</dbReference>
<evidence type="ECO:0000313" key="2">
    <source>
        <dbReference type="Proteomes" id="UP000283254"/>
    </source>
</evidence>